<evidence type="ECO:0000313" key="2">
    <source>
        <dbReference type="Proteomes" id="UP001295684"/>
    </source>
</evidence>
<evidence type="ECO:0000313" key="1">
    <source>
        <dbReference type="EMBL" id="CAI2386996.1"/>
    </source>
</evidence>
<organism evidence="1 2">
    <name type="scientific">Euplotes crassus</name>
    <dbReference type="NCBI Taxonomy" id="5936"/>
    <lineage>
        <taxon>Eukaryota</taxon>
        <taxon>Sar</taxon>
        <taxon>Alveolata</taxon>
        <taxon>Ciliophora</taxon>
        <taxon>Intramacronucleata</taxon>
        <taxon>Spirotrichea</taxon>
        <taxon>Hypotrichia</taxon>
        <taxon>Euplotida</taxon>
        <taxon>Euplotidae</taxon>
        <taxon>Moneuplotes</taxon>
    </lineage>
</organism>
<accession>A0AAD1Y7T1</accession>
<dbReference type="AlphaFoldDB" id="A0AAD1Y7T1"/>
<keyword evidence="2" id="KW-1185">Reference proteome</keyword>
<protein>
    <submittedName>
        <fullName evidence="1">Uncharacterized protein</fullName>
    </submittedName>
</protein>
<reference evidence="1" key="1">
    <citation type="submission" date="2023-07" db="EMBL/GenBank/DDBJ databases">
        <authorList>
            <consortium name="AG Swart"/>
            <person name="Singh M."/>
            <person name="Singh A."/>
            <person name="Seah K."/>
            <person name="Emmerich C."/>
        </authorList>
    </citation>
    <scope>NUCLEOTIDE SEQUENCE</scope>
    <source>
        <strain evidence="1">DP1</strain>
    </source>
</reference>
<comment type="caution">
    <text evidence="1">The sequence shown here is derived from an EMBL/GenBank/DDBJ whole genome shotgun (WGS) entry which is preliminary data.</text>
</comment>
<dbReference type="EMBL" id="CAMPGE010029516">
    <property type="protein sequence ID" value="CAI2386996.1"/>
    <property type="molecule type" value="Genomic_DNA"/>
</dbReference>
<sequence length="255" mass="29778">MLKFWLIHSEKESFLSKTMVILPKKKTRKCLKRIYLWKCRSPVITQKCNRIANRQCRAVKCSYFPENTKTNLNLFEDEEVREFLRNVDDPPYHIPQDLAADIRAAYPILHSIYTRALTYGHSHTLKILKELGIYEEGTIAGKVRAMDEEKMVQLVSAVFRENGGISRLKKNGISTTPEHLSLNVWVVFSLMKRYSDFKYTTKHFDLNSDSKEEFLKFLGEDKALSEQKEFSELKLKSLLGLIDFESWCFLPSSLH</sequence>
<name>A0AAD1Y7T1_EUPCR</name>
<gene>
    <name evidence="1" type="ORF">ECRASSUSDP1_LOCUS28622</name>
</gene>
<dbReference type="Proteomes" id="UP001295684">
    <property type="component" value="Unassembled WGS sequence"/>
</dbReference>
<proteinExistence type="predicted"/>